<dbReference type="AlphaFoldDB" id="A0A508TC51"/>
<dbReference type="EMBL" id="CAADFC020000013">
    <property type="protein sequence ID" value="VIO71464.1"/>
    <property type="molecule type" value="Genomic_DNA"/>
</dbReference>
<keyword evidence="1" id="KW-0732">Signal</keyword>
<evidence type="ECO:0000313" key="2">
    <source>
        <dbReference type="EMBL" id="VIO71464.1"/>
    </source>
</evidence>
<sequence length="90" mass="9473">MKAPLLLAGALIIGCAAPALADEYYVVQGPSRSCTITTTRPADKEVVTQIGPMAFKSRVEAEDRIKQTKVCDEGTVGSTSGTSTTVIKEK</sequence>
<name>A0A508TC51_9BRAD</name>
<keyword evidence="3" id="KW-1185">Reference proteome</keyword>
<dbReference type="RefSeq" id="WP_172628094.1">
    <property type="nucleotide sequence ID" value="NZ_CAADFC020000013.1"/>
</dbReference>
<reference evidence="2" key="1">
    <citation type="submission" date="2019-02" db="EMBL/GenBank/DDBJ databases">
        <authorList>
            <person name="Pothier F.J."/>
        </authorList>
    </citation>
    <scope>NUCLEOTIDE SEQUENCE</scope>
    <source>
        <strain evidence="2">CI-1B</strain>
    </source>
</reference>
<dbReference type="Proteomes" id="UP000328092">
    <property type="component" value="Unassembled WGS sequence"/>
</dbReference>
<feature type="signal peptide" evidence="1">
    <location>
        <begin position="1"/>
        <end position="21"/>
    </location>
</feature>
<feature type="chain" id="PRO_5021197636" evidence="1">
    <location>
        <begin position="22"/>
        <end position="90"/>
    </location>
</feature>
<evidence type="ECO:0000256" key="1">
    <source>
        <dbReference type="SAM" id="SignalP"/>
    </source>
</evidence>
<gene>
    <name evidence="2" type="ORF">CI1B_36480</name>
</gene>
<dbReference type="PROSITE" id="PS51257">
    <property type="entry name" value="PROKAR_LIPOPROTEIN"/>
    <property type="match status" value="1"/>
</dbReference>
<comment type="caution">
    <text evidence="2">The sequence shown here is derived from an EMBL/GenBank/DDBJ whole genome shotgun (WGS) entry which is preliminary data.</text>
</comment>
<proteinExistence type="predicted"/>
<accession>A0A508TC51</accession>
<organism evidence="2 3">
    <name type="scientific">Bradyrhizobium ivorense</name>
    <dbReference type="NCBI Taxonomy" id="2511166"/>
    <lineage>
        <taxon>Bacteria</taxon>
        <taxon>Pseudomonadati</taxon>
        <taxon>Pseudomonadota</taxon>
        <taxon>Alphaproteobacteria</taxon>
        <taxon>Hyphomicrobiales</taxon>
        <taxon>Nitrobacteraceae</taxon>
        <taxon>Bradyrhizobium</taxon>
    </lineage>
</organism>
<protein>
    <submittedName>
        <fullName evidence="2">Uncharacterized protein</fullName>
    </submittedName>
</protein>
<evidence type="ECO:0000313" key="3">
    <source>
        <dbReference type="Proteomes" id="UP000328092"/>
    </source>
</evidence>